<name>A0A9J6FU95_HAELO</name>
<evidence type="ECO:0000256" key="1">
    <source>
        <dbReference type="SAM" id="MobiDB-lite"/>
    </source>
</evidence>
<gene>
    <name evidence="2" type="ORF">HPB48_005244</name>
</gene>
<comment type="caution">
    <text evidence="2">The sequence shown here is derived from an EMBL/GenBank/DDBJ whole genome shotgun (WGS) entry which is preliminary data.</text>
</comment>
<feature type="region of interest" description="Disordered" evidence="1">
    <location>
        <begin position="175"/>
        <end position="204"/>
    </location>
</feature>
<reference evidence="2 3" key="1">
    <citation type="journal article" date="2020" name="Cell">
        <title>Large-Scale Comparative Analyses of Tick Genomes Elucidate Their Genetic Diversity and Vector Capacities.</title>
        <authorList>
            <consortium name="Tick Genome and Microbiome Consortium (TIGMIC)"/>
            <person name="Jia N."/>
            <person name="Wang J."/>
            <person name="Shi W."/>
            <person name="Du L."/>
            <person name="Sun Y."/>
            <person name="Zhan W."/>
            <person name="Jiang J.F."/>
            <person name="Wang Q."/>
            <person name="Zhang B."/>
            <person name="Ji P."/>
            <person name="Bell-Sakyi L."/>
            <person name="Cui X.M."/>
            <person name="Yuan T.T."/>
            <person name="Jiang B.G."/>
            <person name="Yang W.F."/>
            <person name="Lam T.T."/>
            <person name="Chang Q.C."/>
            <person name="Ding S.J."/>
            <person name="Wang X.J."/>
            <person name="Zhu J.G."/>
            <person name="Ruan X.D."/>
            <person name="Zhao L."/>
            <person name="Wei J.T."/>
            <person name="Ye R.Z."/>
            <person name="Que T.C."/>
            <person name="Du C.H."/>
            <person name="Zhou Y.H."/>
            <person name="Cheng J.X."/>
            <person name="Dai P.F."/>
            <person name="Guo W.B."/>
            <person name="Han X.H."/>
            <person name="Huang E.J."/>
            <person name="Li L.F."/>
            <person name="Wei W."/>
            <person name="Gao Y.C."/>
            <person name="Liu J.Z."/>
            <person name="Shao H.Z."/>
            <person name="Wang X."/>
            <person name="Wang C.C."/>
            <person name="Yang T.C."/>
            <person name="Huo Q.B."/>
            <person name="Li W."/>
            <person name="Chen H.Y."/>
            <person name="Chen S.E."/>
            <person name="Zhou L.G."/>
            <person name="Ni X.B."/>
            <person name="Tian J.H."/>
            <person name="Sheng Y."/>
            <person name="Liu T."/>
            <person name="Pan Y.S."/>
            <person name="Xia L.Y."/>
            <person name="Li J."/>
            <person name="Zhao F."/>
            <person name="Cao W.C."/>
        </authorList>
    </citation>
    <scope>NUCLEOTIDE SEQUENCE [LARGE SCALE GENOMIC DNA]</scope>
    <source>
        <strain evidence="2">HaeL-2018</strain>
    </source>
</reference>
<protein>
    <submittedName>
        <fullName evidence="2">Uncharacterized protein</fullName>
    </submittedName>
</protein>
<dbReference type="EMBL" id="JABSTR010000003">
    <property type="protein sequence ID" value="KAH9365652.1"/>
    <property type="molecule type" value="Genomic_DNA"/>
</dbReference>
<sequence length="204" mass="22483">MKKKGVISGLENTVMLVSKAGRLSSLNFPPVKMHAYTCAEKFRHSLLKTISLINKKKSLTNNTSESAGAIILSVRTKQARLYEDTRLNERPSGVPTEDCGFCKARKNKTVSGKIAYPPDVGTHQRQTRSDIGADEEYKEVMKRARKKQKKRKKRSTRRLVFAVPIGNMRCLRPVKTKRGALELGPDGGPSGLEEAASRKGSAGA</sequence>
<proteinExistence type="predicted"/>
<dbReference type="VEuPathDB" id="VectorBase:HLOH_046279"/>
<accession>A0A9J6FU95</accession>
<dbReference type="Proteomes" id="UP000821853">
    <property type="component" value="Unassembled WGS sequence"/>
</dbReference>
<evidence type="ECO:0000313" key="3">
    <source>
        <dbReference type="Proteomes" id="UP000821853"/>
    </source>
</evidence>
<evidence type="ECO:0000313" key="2">
    <source>
        <dbReference type="EMBL" id="KAH9365652.1"/>
    </source>
</evidence>
<keyword evidence="3" id="KW-1185">Reference proteome</keyword>
<dbReference type="AlphaFoldDB" id="A0A9J6FU95"/>
<organism evidence="2 3">
    <name type="scientific">Haemaphysalis longicornis</name>
    <name type="common">Bush tick</name>
    <dbReference type="NCBI Taxonomy" id="44386"/>
    <lineage>
        <taxon>Eukaryota</taxon>
        <taxon>Metazoa</taxon>
        <taxon>Ecdysozoa</taxon>
        <taxon>Arthropoda</taxon>
        <taxon>Chelicerata</taxon>
        <taxon>Arachnida</taxon>
        <taxon>Acari</taxon>
        <taxon>Parasitiformes</taxon>
        <taxon>Ixodida</taxon>
        <taxon>Ixodoidea</taxon>
        <taxon>Ixodidae</taxon>
        <taxon>Haemaphysalinae</taxon>
        <taxon>Haemaphysalis</taxon>
    </lineage>
</organism>